<gene>
    <name evidence="13" type="ORF">AB675_6815</name>
</gene>
<keyword evidence="8" id="KW-0560">Oxidoreductase</keyword>
<evidence type="ECO:0000256" key="9">
    <source>
        <dbReference type="ARBA" id="ARBA00023128"/>
    </source>
</evidence>
<dbReference type="STRING" id="1664694.A0A0N1HYP3"/>
<evidence type="ECO:0000313" key="13">
    <source>
        <dbReference type="EMBL" id="KPI43632.1"/>
    </source>
</evidence>
<dbReference type="OrthoDB" id="5947505at2759"/>
<dbReference type="Proteomes" id="UP000038010">
    <property type="component" value="Unassembled WGS sequence"/>
</dbReference>
<name>A0A0N1HYP3_9EURO</name>
<dbReference type="VEuPathDB" id="FungiDB:AB675_6815"/>
<sequence length="147" mass="17160">MSFQRLGLRLAQQQTRSPVLRAQIARRFESTAVANPKLPRPGDKLEGAADNAFNRERAAVKAHAAATSGLWRKLSIYVVVPCLILGSINAWNLWNEHWEHWEHMPPLEERVEYPYQNIRTKNFFWGDGDKTMFWNDKVNYHNKDKQT</sequence>
<evidence type="ECO:0000256" key="7">
    <source>
        <dbReference type="ARBA" id="ARBA00022989"/>
    </source>
</evidence>
<dbReference type="Gene3D" id="4.10.95.10">
    <property type="entry name" value="Cytochrome c oxidase, subunit VIa"/>
    <property type="match status" value="1"/>
</dbReference>
<accession>A0A0N1HYP3</accession>
<dbReference type="GO" id="GO:0005743">
    <property type="term" value="C:mitochondrial inner membrane"/>
    <property type="evidence" value="ECO:0007669"/>
    <property type="project" value="UniProtKB-SubCell"/>
</dbReference>
<evidence type="ECO:0000256" key="1">
    <source>
        <dbReference type="ARBA" id="ARBA00004434"/>
    </source>
</evidence>
<dbReference type="Pfam" id="PF02046">
    <property type="entry name" value="COX6A"/>
    <property type="match status" value="1"/>
</dbReference>
<comment type="pathway">
    <text evidence="2">Energy metabolism; oxidative phosphorylation.</text>
</comment>
<dbReference type="InterPro" id="IPR001349">
    <property type="entry name" value="Cyt_c_oxidase_su6a"/>
</dbReference>
<keyword evidence="6" id="KW-0809">Transit peptide</keyword>
<dbReference type="PANTHER" id="PTHR11504">
    <property type="entry name" value="CYTOCHROME C OXIDASE POLYPEPTIDE VIA"/>
    <property type="match status" value="1"/>
</dbReference>
<dbReference type="GeneID" id="28739015"/>
<dbReference type="PANTHER" id="PTHR11504:SF0">
    <property type="entry name" value="CYTOCHROME C OXIDASE SUBUNIT"/>
    <property type="match status" value="1"/>
</dbReference>
<dbReference type="GO" id="GO:0030234">
    <property type="term" value="F:enzyme regulator activity"/>
    <property type="evidence" value="ECO:0007669"/>
    <property type="project" value="TreeGrafter"/>
</dbReference>
<keyword evidence="10 12" id="KW-0472">Membrane</keyword>
<dbReference type="InterPro" id="IPR018507">
    <property type="entry name" value="Cyt_c_oxidase_su6a_CS"/>
</dbReference>
<organism evidence="13 14">
    <name type="scientific">Cyphellophora attinorum</name>
    <dbReference type="NCBI Taxonomy" id="1664694"/>
    <lineage>
        <taxon>Eukaryota</taxon>
        <taxon>Fungi</taxon>
        <taxon>Dikarya</taxon>
        <taxon>Ascomycota</taxon>
        <taxon>Pezizomycotina</taxon>
        <taxon>Eurotiomycetes</taxon>
        <taxon>Chaetothyriomycetidae</taxon>
        <taxon>Chaetothyriales</taxon>
        <taxon>Cyphellophoraceae</taxon>
        <taxon>Cyphellophora</taxon>
    </lineage>
</organism>
<dbReference type="EMBL" id="LFJN01000005">
    <property type="protein sequence ID" value="KPI43632.1"/>
    <property type="molecule type" value="Genomic_DNA"/>
</dbReference>
<dbReference type="InterPro" id="IPR036418">
    <property type="entry name" value="Cyt_c_oxidase_su6a_sf"/>
</dbReference>
<evidence type="ECO:0000256" key="5">
    <source>
        <dbReference type="ARBA" id="ARBA00022792"/>
    </source>
</evidence>
<dbReference type="GO" id="GO:0016491">
    <property type="term" value="F:oxidoreductase activity"/>
    <property type="evidence" value="ECO:0007669"/>
    <property type="project" value="UniProtKB-KW"/>
</dbReference>
<evidence type="ECO:0000256" key="6">
    <source>
        <dbReference type="ARBA" id="ARBA00022946"/>
    </source>
</evidence>
<dbReference type="SUPFAM" id="SSF81411">
    <property type="entry name" value="Mitochondrial cytochrome c oxidase subunit VIa"/>
    <property type="match status" value="1"/>
</dbReference>
<protein>
    <recommendedName>
        <fullName evidence="12">Cytochrome c oxidase subunit</fullName>
    </recommendedName>
    <alternativeName>
        <fullName evidence="12">Cytochrome c oxidase polypeptide VIa</fullName>
    </alternativeName>
</protein>
<evidence type="ECO:0000256" key="2">
    <source>
        <dbReference type="ARBA" id="ARBA00004673"/>
    </source>
</evidence>
<keyword evidence="4" id="KW-0812">Transmembrane</keyword>
<evidence type="ECO:0000256" key="8">
    <source>
        <dbReference type="ARBA" id="ARBA00023002"/>
    </source>
</evidence>
<comment type="similarity">
    <text evidence="3 11">Belongs to the cytochrome c oxidase subunit 6A family.</text>
</comment>
<keyword evidence="9 12" id="KW-0496">Mitochondrion</keyword>
<reference evidence="13 14" key="1">
    <citation type="submission" date="2015-06" db="EMBL/GenBank/DDBJ databases">
        <title>Draft genome of the ant-associated black yeast Phialophora attae CBS 131958.</title>
        <authorList>
            <person name="Moreno L.F."/>
            <person name="Stielow B.J."/>
            <person name="de Hoog S."/>
            <person name="Vicente V.A."/>
            <person name="Weiss V.A."/>
            <person name="de Vries M."/>
            <person name="Cruz L.M."/>
            <person name="Souza E.M."/>
        </authorList>
    </citation>
    <scope>NUCLEOTIDE SEQUENCE [LARGE SCALE GENOMIC DNA]</scope>
    <source>
        <strain evidence="13 14">CBS 131958</strain>
    </source>
</reference>
<evidence type="ECO:0000256" key="10">
    <source>
        <dbReference type="ARBA" id="ARBA00023136"/>
    </source>
</evidence>
<proteinExistence type="inferred from homology"/>
<evidence type="ECO:0000256" key="11">
    <source>
        <dbReference type="RuleBase" id="RU004396"/>
    </source>
</evidence>
<dbReference type="GO" id="GO:0006123">
    <property type="term" value="P:mitochondrial electron transport, cytochrome c to oxygen"/>
    <property type="evidence" value="ECO:0007669"/>
    <property type="project" value="TreeGrafter"/>
</dbReference>
<evidence type="ECO:0000256" key="12">
    <source>
        <dbReference type="RuleBase" id="RU004397"/>
    </source>
</evidence>
<keyword evidence="7" id="KW-1133">Transmembrane helix</keyword>
<evidence type="ECO:0000256" key="3">
    <source>
        <dbReference type="ARBA" id="ARBA00005553"/>
    </source>
</evidence>
<dbReference type="RefSeq" id="XP_018003595.1">
    <property type="nucleotide sequence ID" value="XM_018147135.1"/>
</dbReference>
<keyword evidence="14" id="KW-1185">Reference proteome</keyword>
<dbReference type="AlphaFoldDB" id="A0A0N1HYP3"/>
<dbReference type="FunFam" id="4.10.95.10:FF:000001">
    <property type="entry name" value="Cytochrome c oxidase subunit 6A, mitochondrial"/>
    <property type="match status" value="1"/>
</dbReference>
<evidence type="ECO:0000256" key="4">
    <source>
        <dbReference type="ARBA" id="ARBA00022692"/>
    </source>
</evidence>
<dbReference type="UniPathway" id="UPA00705"/>
<comment type="caution">
    <text evidence="13">The sequence shown here is derived from an EMBL/GenBank/DDBJ whole genome shotgun (WGS) entry which is preliminary data.</text>
</comment>
<dbReference type="PROSITE" id="PS01329">
    <property type="entry name" value="COX6A"/>
    <property type="match status" value="1"/>
</dbReference>
<comment type="subcellular location">
    <subcellularLocation>
        <location evidence="1">Mitochondrion inner membrane</location>
        <topology evidence="1">Single-pass membrane protein</topology>
    </subcellularLocation>
</comment>
<keyword evidence="5 12" id="KW-0999">Mitochondrion inner membrane</keyword>
<evidence type="ECO:0000313" key="14">
    <source>
        <dbReference type="Proteomes" id="UP000038010"/>
    </source>
</evidence>